<dbReference type="GO" id="GO:0046856">
    <property type="term" value="P:phosphatidylinositol dephosphorylation"/>
    <property type="evidence" value="ECO:0007669"/>
    <property type="project" value="InterPro"/>
</dbReference>
<dbReference type="SUPFAM" id="SSF56219">
    <property type="entry name" value="DNase I-like"/>
    <property type="match status" value="1"/>
</dbReference>
<evidence type="ECO:0000259" key="2">
    <source>
        <dbReference type="Pfam" id="PF22669"/>
    </source>
</evidence>
<dbReference type="EMBL" id="FN649749">
    <property type="protein sequence ID" value="CBJ25886.1"/>
    <property type="molecule type" value="Genomic_DNA"/>
</dbReference>
<proteinExistence type="predicted"/>
<evidence type="ECO:0000313" key="4">
    <source>
        <dbReference type="Proteomes" id="UP000002630"/>
    </source>
</evidence>
<organism evidence="3 4">
    <name type="scientific">Ectocarpus siliculosus</name>
    <name type="common">Brown alga</name>
    <name type="synonym">Conferva siliculosa</name>
    <dbReference type="NCBI Taxonomy" id="2880"/>
    <lineage>
        <taxon>Eukaryota</taxon>
        <taxon>Sar</taxon>
        <taxon>Stramenopiles</taxon>
        <taxon>Ochrophyta</taxon>
        <taxon>PX clade</taxon>
        <taxon>Phaeophyceae</taxon>
        <taxon>Ectocarpales</taxon>
        <taxon>Ectocarpaceae</taxon>
        <taxon>Ectocarpus</taxon>
    </lineage>
</organism>
<dbReference type="PANTHER" id="PTHR11200">
    <property type="entry name" value="INOSITOL 5-PHOSPHATASE"/>
    <property type="match status" value="1"/>
</dbReference>
<dbReference type="OrthoDB" id="195667at2759"/>
<protein>
    <recommendedName>
        <fullName evidence="2">Inositol polyphosphate-related phosphatase domain-containing protein</fullName>
    </recommendedName>
</protein>
<feature type="domain" description="Inositol polyphosphate-related phosphatase" evidence="2">
    <location>
        <begin position="538"/>
        <end position="619"/>
    </location>
</feature>
<dbReference type="Pfam" id="PF22669">
    <property type="entry name" value="Exo_endo_phos2"/>
    <property type="match status" value="1"/>
</dbReference>
<feature type="region of interest" description="Disordered" evidence="1">
    <location>
        <begin position="481"/>
        <end position="508"/>
    </location>
</feature>
<dbReference type="EMBL" id="FN648214">
    <property type="protein sequence ID" value="CBJ25886.1"/>
    <property type="molecule type" value="Genomic_DNA"/>
</dbReference>
<dbReference type="InParanoid" id="D7FMI9"/>
<evidence type="ECO:0000256" key="1">
    <source>
        <dbReference type="SAM" id="MobiDB-lite"/>
    </source>
</evidence>
<feature type="region of interest" description="Disordered" evidence="1">
    <location>
        <begin position="134"/>
        <end position="169"/>
    </location>
</feature>
<sequence length="637" mass="67203">MACFSSGVGGGAGGVFIGSFNINSEDLTVDAARAWLKQAEGADIVALGLQECGTVPANPFPEPINGKAIAMWQHVKDVAVPEARVECANLAGWGSPRMAGVAQAAAAAKLAAAHKAKRARAGATYTGVTKAPPACGSGGDAGQGREEDEFFAEPPSSGPVLLGGSSEGSTGMRQESYYLRGVIDERRDNKMLATIADCIPGRQLVADVAMGETPTHGKIKVNISRNLSPKTPPRGVSASSAAIEAAMAASANRESCGEGLDTAGCDGPLDESGRPEWSAGDVGAGGVNTHHNGSGSADPANGAVFKTVEWYGTIRLLVFVRKDLYKNLRVKTVVIPAGDKPSVVADAPEDYAKDTSPDKGAVACYLEDPSSESPLQLALVNCHLYGTNKYGVKEAVFDKYRMAQLRAIDLALQGTIPTAATAPLVLFGDLNFRVEMLSGTEDKAKGGNDFQAVREMAEECDPRVLLDLYNRADRLRPLLDGEKGRCRDSPFAEGHGGETGSATGDDERASLEDAAMPWLLTGLRDGLGQSLAEGHAVRPTFTYKPKDASSTPRRYNDKRTPSWTDRILWRGFEDDERLDAHPQQEGSPRGHPVSGAGRAINSTFAAVQEVIASDHEPVFCVLGLPLPLPLPRNEPVS</sequence>
<name>D7FMI9_ECTSI</name>
<dbReference type="Proteomes" id="UP000002630">
    <property type="component" value="Linkage Group LG24"/>
</dbReference>
<feature type="compositionally biased region" description="Low complexity" evidence="1">
    <location>
        <begin position="153"/>
        <end position="169"/>
    </location>
</feature>
<dbReference type="InterPro" id="IPR046985">
    <property type="entry name" value="IP5"/>
</dbReference>
<feature type="region of interest" description="Disordered" evidence="1">
    <location>
        <begin position="538"/>
        <end position="559"/>
    </location>
</feature>
<reference evidence="3 4" key="1">
    <citation type="journal article" date="2010" name="Nature">
        <title>The Ectocarpus genome and the independent evolution of multicellularity in brown algae.</title>
        <authorList>
            <person name="Cock J.M."/>
            <person name="Sterck L."/>
            <person name="Rouze P."/>
            <person name="Scornet D."/>
            <person name="Allen A.E."/>
            <person name="Amoutzias G."/>
            <person name="Anthouard V."/>
            <person name="Artiguenave F."/>
            <person name="Aury J.M."/>
            <person name="Badger J.H."/>
            <person name="Beszteri B."/>
            <person name="Billiau K."/>
            <person name="Bonnet E."/>
            <person name="Bothwell J.H."/>
            <person name="Bowler C."/>
            <person name="Boyen C."/>
            <person name="Brownlee C."/>
            <person name="Carrano C.J."/>
            <person name="Charrier B."/>
            <person name="Cho G.Y."/>
            <person name="Coelho S.M."/>
            <person name="Collen J."/>
            <person name="Corre E."/>
            <person name="Da Silva C."/>
            <person name="Delage L."/>
            <person name="Delaroque N."/>
            <person name="Dittami S.M."/>
            <person name="Doulbeau S."/>
            <person name="Elias M."/>
            <person name="Farnham G."/>
            <person name="Gachon C.M."/>
            <person name="Gschloessl B."/>
            <person name="Heesch S."/>
            <person name="Jabbari K."/>
            <person name="Jubin C."/>
            <person name="Kawai H."/>
            <person name="Kimura K."/>
            <person name="Kloareg B."/>
            <person name="Kupper F.C."/>
            <person name="Lang D."/>
            <person name="Le Bail A."/>
            <person name="Leblanc C."/>
            <person name="Lerouge P."/>
            <person name="Lohr M."/>
            <person name="Lopez P.J."/>
            <person name="Martens C."/>
            <person name="Maumus F."/>
            <person name="Michel G."/>
            <person name="Miranda-Saavedra D."/>
            <person name="Morales J."/>
            <person name="Moreau H."/>
            <person name="Motomura T."/>
            <person name="Nagasato C."/>
            <person name="Napoli C.A."/>
            <person name="Nelson D.R."/>
            <person name="Nyvall-Collen P."/>
            <person name="Peters A.F."/>
            <person name="Pommier C."/>
            <person name="Potin P."/>
            <person name="Poulain J."/>
            <person name="Quesneville H."/>
            <person name="Read B."/>
            <person name="Rensing S.A."/>
            <person name="Ritter A."/>
            <person name="Rousvoal S."/>
            <person name="Samanta M."/>
            <person name="Samson G."/>
            <person name="Schroeder D.C."/>
            <person name="Segurens B."/>
            <person name="Strittmatter M."/>
            <person name="Tonon T."/>
            <person name="Tregear J.W."/>
            <person name="Valentin K."/>
            <person name="von Dassow P."/>
            <person name="Yamagishi T."/>
            <person name="Van de Peer Y."/>
            <person name="Wincker P."/>
        </authorList>
    </citation>
    <scope>NUCLEOTIDE SEQUENCE [LARGE SCALE GENOMIC DNA]</scope>
    <source>
        <strain evidence="4">Ec32 / CCAP1310/4</strain>
    </source>
</reference>
<gene>
    <name evidence="3" type="ORF">Esi_0017_0042</name>
</gene>
<dbReference type="AlphaFoldDB" id="D7FMI9"/>
<feature type="region of interest" description="Disordered" evidence="1">
    <location>
        <begin position="272"/>
        <end position="299"/>
    </location>
</feature>
<evidence type="ECO:0000313" key="3">
    <source>
        <dbReference type="EMBL" id="CBJ25886.1"/>
    </source>
</evidence>
<dbReference type="InterPro" id="IPR036691">
    <property type="entry name" value="Endo/exonu/phosph_ase_sf"/>
</dbReference>
<dbReference type="GO" id="GO:0004439">
    <property type="term" value="F:phosphatidylinositol-4,5-bisphosphate 5-phosphatase activity"/>
    <property type="evidence" value="ECO:0007669"/>
    <property type="project" value="TreeGrafter"/>
</dbReference>
<dbReference type="Gene3D" id="3.60.10.10">
    <property type="entry name" value="Endonuclease/exonuclease/phosphatase"/>
    <property type="match status" value="1"/>
</dbReference>
<keyword evidence="4" id="KW-1185">Reference proteome</keyword>
<accession>D7FMI9</accession>
<dbReference type="InterPro" id="IPR000300">
    <property type="entry name" value="IPPc"/>
</dbReference>
<feature type="compositionally biased region" description="Basic and acidic residues" evidence="1">
    <location>
        <begin position="481"/>
        <end position="490"/>
    </location>
</feature>